<evidence type="ECO:0000313" key="1">
    <source>
        <dbReference type="EMBL" id="VBB41215.1"/>
    </source>
</evidence>
<sequence>MYLIAFIDHMFLAVGFFVVYKSSIYNVIEKNDGVEYLINILGQSVVILPLNETSRIEKSLNNPVPTDCNEWNT</sequence>
<dbReference type="EMBL" id="UPXP01000038">
    <property type="protein sequence ID" value="VBB41215.1"/>
    <property type="molecule type" value="Genomic_DNA"/>
</dbReference>
<name>A0A652ZZJ9_9SPIR</name>
<gene>
    <name evidence="1" type="ORF">TRIP_E90041</name>
</gene>
<protein>
    <submittedName>
        <fullName evidence="1">Uncharacterized protein</fullName>
    </submittedName>
</protein>
<reference evidence="1" key="1">
    <citation type="submission" date="2018-07" db="EMBL/GenBank/DDBJ databases">
        <authorList>
            <consortium name="Genoscope - CEA"/>
            <person name="William W."/>
        </authorList>
    </citation>
    <scope>NUCLEOTIDE SEQUENCE</scope>
    <source>
        <strain evidence="1">IK1</strain>
    </source>
</reference>
<organism evidence="1">
    <name type="scientific">uncultured Spirochaetota bacterium</name>
    <dbReference type="NCBI Taxonomy" id="460511"/>
    <lineage>
        <taxon>Bacteria</taxon>
        <taxon>Pseudomonadati</taxon>
        <taxon>Spirochaetota</taxon>
        <taxon>environmental samples</taxon>
    </lineage>
</organism>
<proteinExistence type="predicted"/>
<accession>A0A652ZZJ9</accession>
<dbReference type="AlphaFoldDB" id="A0A652ZZJ9"/>